<keyword evidence="1" id="KW-1133">Transmembrane helix</keyword>
<evidence type="ECO:0000313" key="3">
    <source>
        <dbReference type="Proteomes" id="UP000620124"/>
    </source>
</evidence>
<evidence type="ECO:0000313" key="2">
    <source>
        <dbReference type="EMBL" id="KAF7347867.1"/>
    </source>
</evidence>
<accession>A0A8H6XVD7</accession>
<dbReference type="PANTHER" id="PTHR21535">
    <property type="entry name" value="MAGNESIUM AND COBALT TRANSPORT PROTEIN/MITOCHONDRIAL IMPORT INNER MEMBRANE TRANSLOCASE SUBUNIT TIM8"/>
    <property type="match status" value="1"/>
</dbReference>
<protein>
    <submittedName>
        <fullName evidence="2">Uncharacterized protein</fullName>
    </submittedName>
</protein>
<dbReference type="GO" id="GO:0016020">
    <property type="term" value="C:membrane"/>
    <property type="evidence" value="ECO:0007669"/>
    <property type="project" value="TreeGrafter"/>
</dbReference>
<organism evidence="2 3">
    <name type="scientific">Mycena venus</name>
    <dbReference type="NCBI Taxonomy" id="2733690"/>
    <lineage>
        <taxon>Eukaryota</taxon>
        <taxon>Fungi</taxon>
        <taxon>Dikarya</taxon>
        <taxon>Basidiomycota</taxon>
        <taxon>Agaricomycotina</taxon>
        <taxon>Agaricomycetes</taxon>
        <taxon>Agaricomycetidae</taxon>
        <taxon>Agaricales</taxon>
        <taxon>Marasmiineae</taxon>
        <taxon>Mycenaceae</taxon>
        <taxon>Mycena</taxon>
    </lineage>
</organism>
<dbReference type="GO" id="GO:0010961">
    <property type="term" value="P:intracellular magnesium ion homeostasis"/>
    <property type="evidence" value="ECO:0007669"/>
    <property type="project" value="TreeGrafter"/>
</dbReference>
<feature type="transmembrane region" description="Helical" evidence="1">
    <location>
        <begin position="311"/>
        <end position="333"/>
    </location>
</feature>
<gene>
    <name evidence="2" type="ORF">MVEN_01544600</name>
</gene>
<name>A0A8H6XVD7_9AGAR</name>
<keyword evidence="1" id="KW-0812">Transmembrane</keyword>
<reference evidence="2" key="1">
    <citation type="submission" date="2020-05" db="EMBL/GenBank/DDBJ databases">
        <title>Mycena genomes resolve the evolution of fungal bioluminescence.</title>
        <authorList>
            <person name="Tsai I.J."/>
        </authorList>
    </citation>
    <scope>NUCLEOTIDE SEQUENCE</scope>
    <source>
        <strain evidence="2">CCC161011</strain>
    </source>
</reference>
<dbReference type="GO" id="GO:0015095">
    <property type="term" value="F:magnesium ion transmembrane transporter activity"/>
    <property type="evidence" value="ECO:0007669"/>
    <property type="project" value="TreeGrafter"/>
</dbReference>
<dbReference type="AlphaFoldDB" id="A0A8H6XVD7"/>
<dbReference type="PANTHER" id="PTHR21535:SF90">
    <property type="entry name" value="CORA METAL ION TRANSPORTER"/>
    <property type="match status" value="1"/>
</dbReference>
<comment type="caution">
    <text evidence="2">The sequence shown here is derived from an EMBL/GenBank/DDBJ whole genome shotgun (WGS) entry which is preliminary data.</text>
</comment>
<dbReference type="SUPFAM" id="SSF143865">
    <property type="entry name" value="CorA soluble domain-like"/>
    <property type="match status" value="1"/>
</dbReference>
<dbReference type="Gene3D" id="1.20.58.340">
    <property type="entry name" value="Magnesium transport protein CorA, transmembrane region"/>
    <property type="match status" value="2"/>
</dbReference>
<keyword evidence="3" id="KW-1185">Reference proteome</keyword>
<keyword evidence="1" id="KW-0472">Membrane</keyword>
<proteinExistence type="predicted"/>
<dbReference type="EMBL" id="JACAZI010000012">
    <property type="protein sequence ID" value="KAF7347867.1"/>
    <property type="molecule type" value="Genomic_DNA"/>
</dbReference>
<sequence>MVMVASKGSWARPMSISSSSTKESAAFISPTLQITSIGFRNKIMLLEKVVNMSSDWIAHGILDSIVDSFFPFLQGLEKEVMAIEDIVFSGEGEVPANAGSAEATPSEPRDIEKTSSQVFELSEKNVARLQTSQTHFSLPWPSFLAKWKINIPKRRRKAAPPVTANRSPTGLTLHRMARARRLVTSLSRLLASKSEVVAQLRKRLLTSSQSGSTSSSGDVERAEVAMYLGDVQDHILALDTSLSHYERMLSQSHPLYISHIRTTVAISKAGSDKALIFLSAVSIGVLCIQTLIGVCSINVTVPHNDLDGNRFNGFGIVLSLSILILFSYLKLVLHWWRTAKRRAGRTSAAL</sequence>
<dbReference type="Proteomes" id="UP000620124">
    <property type="component" value="Unassembled WGS sequence"/>
</dbReference>
<dbReference type="InterPro" id="IPR045861">
    <property type="entry name" value="CorA_cytoplasmic_dom"/>
</dbReference>
<evidence type="ECO:0000256" key="1">
    <source>
        <dbReference type="SAM" id="Phobius"/>
    </source>
</evidence>
<dbReference type="OrthoDB" id="29879at2759"/>
<feature type="transmembrane region" description="Helical" evidence="1">
    <location>
        <begin position="275"/>
        <end position="299"/>
    </location>
</feature>